<dbReference type="OrthoDB" id="9811523at2"/>
<dbReference type="InterPro" id="IPR016181">
    <property type="entry name" value="Acyl_CoA_acyltransferase"/>
</dbReference>
<dbReference type="InterPro" id="IPR051531">
    <property type="entry name" value="N-acetyltransferase"/>
</dbReference>
<organism evidence="2 3">
    <name type="scientific">Oceanobacillus oncorhynchi</name>
    <dbReference type="NCBI Taxonomy" id="545501"/>
    <lineage>
        <taxon>Bacteria</taxon>
        <taxon>Bacillati</taxon>
        <taxon>Bacillota</taxon>
        <taxon>Bacilli</taxon>
        <taxon>Bacillales</taxon>
        <taxon>Bacillaceae</taxon>
        <taxon>Oceanobacillus</taxon>
    </lineage>
</organism>
<dbReference type="PANTHER" id="PTHR43792:SF9">
    <property type="entry name" value="RIBOSOMAL-PROTEIN-ALANINE ACETYLTRANSFERASE"/>
    <property type="match status" value="1"/>
</dbReference>
<dbReference type="GO" id="GO:0008999">
    <property type="term" value="F:protein-N-terminal-alanine acetyltransferase activity"/>
    <property type="evidence" value="ECO:0007669"/>
    <property type="project" value="TreeGrafter"/>
</dbReference>
<gene>
    <name evidence="2" type="primary">rimL</name>
    <name evidence="2" type="ORF">BN997_01771</name>
</gene>
<dbReference type="Pfam" id="PF13302">
    <property type="entry name" value="Acetyltransf_3"/>
    <property type="match status" value="1"/>
</dbReference>
<name>A0A0A1MSG4_9BACI</name>
<dbReference type="SUPFAM" id="SSF55729">
    <property type="entry name" value="Acyl-CoA N-acyltransferases (Nat)"/>
    <property type="match status" value="1"/>
</dbReference>
<evidence type="ECO:0000313" key="2">
    <source>
        <dbReference type="EMBL" id="CEI81916.1"/>
    </source>
</evidence>
<feature type="domain" description="N-acetyltransferase" evidence="1">
    <location>
        <begin position="10"/>
        <end position="174"/>
    </location>
</feature>
<proteinExistence type="predicted"/>
<evidence type="ECO:0000313" key="3">
    <source>
        <dbReference type="Proteomes" id="UP000040453"/>
    </source>
</evidence>
<dbReference type="Gene3D" id="3.40.630.30">
    <property type="match status" value="1"/>
</dbReference>
<keyword evidence="2" id="KW-0808">Transferase</keyword>
<dbReference type="AlphaFoldDB" id="A0A0A1MSG4"/>
<dbReference type="RefSeq" id="WP_084612891.1">
    <property type="nucleotide sequence ID" value="NZ_CAXOIH010000009.1"/>
</dbReference>
<protein>
    <submittedName>
        <fullName evidence="2">Ribosomal-protein-serine acetyltransferase</fullName>
    </submittedName>
</protein>
<reference evidence="2 3" key="1">
    <citation type="submission" date="2014-11" db="EMBL/GenBank/DDBJ databases">
        <authorList>
            <person name="Urmite Genomes Urmite Genomes"/>
        </authorList>
    </citation>
    <scope>NUCLEOTIDE SEQUENCE [LARGE SCALE GENOMIC DNA]</scope>
    <source>
        <strain evidence="2 3">Oc5</strain>
    </source>
</reference>
<dbReference type="STRING" id="545501.BN997_01771"/>
<evidence type="ECO:0000259" key="1">
    <source>
        <dbReference type="PROSITE" id="PS51186"/>
    </source>
</evidence>
<keyword evidence="3" id="KW-1185">Reference proteome</keyword>
<dbReference type="EMBL" id="CDGG01000001">
    <property type="protein sequence ID" value="CEI81916.1"/>
    <property type="molecule type" value="Genomic_DNA"/>
</dbReference>
<sequence length="176" mass="19815">MKEELFTKRLVLRKMQTSDANALFHIWSDPAVAAFMNISAFTHESQAIEMINTLNELAETNQAIRYSVIDLDSQEIIGSCGFNAIDLENARVEIGYDIAKAHWGNGYAPESIQVLIHEAFENLGINRIEAKVEPANVNSVKVLKKLGFSFEGTLRQYEKVNKGFVDIQMYSLLKSN</sequence>
<dbReference type="GO" id="GO:0005737">
    <property type="term" value="C:cytoplasm"/>
    <property type="evidence" value="ECO:0007669"/>
    <property type="project" value="TreeGrafter"/>
</dbReference>
<dbReference type="PROSITE" id="PS51186">
    <property type="entry name" value="GNAT"/>
    <property type="match status" value="1"/>
</dbReference>
<accession>A0A0A1MSG4</accession>
<dbReference type="PANTHER" id="PTHR43792">
    <property type="entry name" value="GNAT FAMILY, PUTATIVE (AFU_ORTHOLOGUE AFUA_3G00765)-RELATED-RELATED"/>
    <property type="match status" value="1"/>
</dbReference>
<dbReference type="Proteomes" id="UP000040453">
    <property type="component" value="Unassembled WGS sequence"/>
</dbReference>
<dbReference type="InterPro" id="IPR000182">
    <property type="entry name" value="GNAT_dom"/>
</dbReference>